<gene>
    <name evidence="1" type="ORF">HF875_05640</name>
</gene>
<keyword evidence="1" id="KW-0167">Capsid protein</keyword>
<sequence>MPSFDEKIFNGEVFGQYMETVPNLNRKELIKSKAIRQRQDIANLFSAQVGGNYATIPITGRIGGKAQNYDGKTSAEAKKLKTFSHSRVVVGRQAAWVETDFSYDITGGKDFMEQVGDQVAEYWDDVDQATLLSIIKGIFSMTGKENLKFVNEHTYDITTSKNKEEQVFSATTLNTAIQKALGDNKAKFSISIMHSAVSTNLENLKLIAYMKYTDGQGIERDLTLGTLNGRVVLIDDAMPVEHIEASGTEGQPDYEPAYNKYTSYVLGDGAFEFTDCGAKVPNEMARDPKTNGGETTLYSRQRKVFAPFGISFTKASMESLSPTDEELENGANWELCNNQGKTKEYIDHKSIPIARVITRG</sequence>
<dbReference type="EMBL" id="JABAFD010000002">
    <property type="protein sequence ID" value="NME08992.1"/>
    <property type="molecule type" value="Genomic_DNA"/>
</dbReference>
<name>A0AA44IGN4_PARBF</name>
<dbReference type="AlphaFoldDB" id="A0AA44IGN4"/>
<keyword evidence="1" id="KW-0946">Virion</keyword>
<comment type="caution">
    <text evidence="1">The sequence shown here is derived from an EMBL/GenBank/DDBJ whole genome shotgun (WGS) entry which is preliminary data.</text>
</comment>
<evidence type="ECO:0000313" key="2">
    <source>
        <dbReference type="Proteomes" id="UP000573963"/>
    </source>
</evidence>
<evidence type="ECO:0000313" key="1">
    <source>
        <dbReference type="EMBL" id="NME08992.1"/>
    </source>
</evidence>
<organism evidence="1 2">
    <name type="scientific">Paraclostridium bifermentans</name>
    <name type="common">Clostridium bifermentans</name>
    <dbReference type="NCBI Taxonomy" id="1490"/>
    <lineage>
        <taxon>Bacteria</taxon>
        <taxon>Bacillati</taxon>
        <taxon>Bacillota</taxon>
        <taxon>Clostridia</taxon>
        <taxon>Peptostreptococcales</taxon>
        <taxon>Peptostreptococcaceae</taxon>
        <taxon>Paraclostridium</taxon>
    </lineage>
</organism>
<reference evidence="1 2" key="1">
    <citation type="submission" date="2020-04" db="EMBL/GenBank/DDBJ databases">
        <authorList>
            <person name="Hitch T.C.A."/>
            <person name="Wylensek D."/>
            <person name="Clavel T."/>
        </authorList>
    </citation>
    <scope>NUCLEOTIDE SEQUENCE [LARGE SCALE GENOMIC DNA]</scope>
    <source>
        <strain evidence="1 2">Med78_4-601-WT-2</strain>
    </source>
</reference>
<proteinExistence type="predicted"/>
<accession>A0AA44IGN4</accession>
<dbReference type="RefSeq" id="WP_168931567.1">
    <property type="nucleotide sequence ID" value="NZ_JABAFD010000002.1"/>
</dbReference>
<dbReference type="Proteomes" id="UP000573963">
    <property type="component" value="Unassembled WGS sequence"/>
</dbReference>
<protein>
    <submittedName>
        <fullName evidence="1">Phage coat protein</fullName>
    </submittedName>
</protein>